<keyword evidence="3" id="KW-1185">Reference proteome</keyword>
<dbReference type="EMBL" id="OR367448">
    <property type="protein sequence ID" value="WLW40609.1"/>
    <property type="molecule type" value="Genomic_DNA"/>
</dbReference>
<dbReference type="SUPFAM" id="SSF56563">
    <property type="entry name" value="Major capsid protein gp5"/>
    <property type="match status" value="1"/>
</dbReference>
<protein>
    <submittedName>
        <fullName evidence="2">Major head protein</fullName>
    </submittedName>
</protein>
<dbReference type="Proteomes" id="UP001182455">
    <property type="component" value="Segment"/>
</dbReference>
<gene>
    <name evidence="2" type="ORF">HIBIKMCM_00042</name>
</gene>
<dbReference type="InterPro" id="IPR049301">
    <property type="entry name" value="Capsid_Gp10A/Gp10B-like_dom"/>
</dbReference>
<organism evidence="2 3">
    <name type="scientific">Ralstonia phage BOESR1</name>
    <dbReference type="NCBI Taxonomy" id="3034917"/>
    <lineage>
        <taxon>Viruses</taxon>
        <taxon>Duplodnaviria</taxon>
        <taxon>Heunggongvirae</taxon>
        <taxon>Uroviricota</taxon>
        <taxon>Caudoviricetes</taxon>
        <taxon>Autographivirales</taxon>
        <taxon>Autographivirales incertae sedis</taxon>
        <taxon>Boesrvirus</taxon>
        <taxon>Boesrvirus BOESR1</taxon>
    </lineage>
</organism>
<proteinExistence type="predicted"/>
<evidence type="ECO:0000259" key="1">
    <source>
        <dbReference type="Pfam" id="PF21703"/>
    </source>
</evidence>
<name>A0AA50F2S9_9CAUD</name>
<sequence>MANAIPSRLGQANQAGDAQALFLKVFAGEVLTAYEEANTVLPYVDQRSISAGKSATFPVIGKASASYHTPGTELNGAGIAANEVVITIDDLLLAQTFIANIDEAMNHYDVRGTYSQELGRALAYTQDKQLLALGILAARASARITGEPGGSVITDAAAATDSNALIADIFAAAQKLDEKDVPSDDRVVFLRPAQFYALAQNTKVLNKDWGGAGVYSDGKVLRVAGVDIVKTNHLPNTDLSADTSALAGSVNGVVGKYRGNFSTTVALVMQKSALGVVNLLDLAMESEYQIQRQGTLMVAKFAKGYGIKAPQCAVEIKVS</sequence>
<dbReference type="Pfam" id="PF21703">
    <property type="entry name" value="Gp10A-like"/>
    <property type="match status" value="1"/>
</dbReference>
<reference evidence="2" key="1">
    <citation type="submission" date="2023-07" db="EMBL/GenBank/DDBJ databases">
        <title>First report of Ralstonia pseudosolanacearum infecting Boesenbergia rotunda from Thailand.</title>
        <authorList>
            <person name="Carroll S."/>
            <person name="McGreig S."/>
            <person name="Bryning A."/>
            <person name="Vicente J.G."/>
            <person name="Aspin A."/>
        </authorList>
    </citation>
    <scope>NUCLEOTIDE SEQUENCE</scope>
</reference>
<evidence type="ECO:0000313" key="2">
    <source>
        <dbReference type="EMBL" id="WLW40609.1"/>
    </source>
</evidence>
<accession>A0AA50F2S9</accession>
<feature type="domain" description="Capsid Gp10A/Gp10B-like" evidence="1">
    <location>
        <begin position="57"/>
        <end position="317"/>
    </location>
</feature>
<evidence type="ECO:0000313" key="3">
    <source>
        <dbReference type="Proteomes" id="UP001182455"/>
    </source>
</evidence>